<organism evidence="3 4">
    <name type="scientific">Spirochaeta isovalerica</name>
    <dbReference type="NCBI Taxonomy" id="150"/>
    <lineage>
        <taxon>Bacteria</taxon>
        <taxon>Pseudomonadati</taxon>
        <taxon>Spirochaetota</taxon>
        <taxon>Spirochaetia</taxon>
        <taxon>Spirochaetales</taxon>
        <taxon>Spirochaetaceae</taxon>
        <taxon>Spirochaeta</taxon>
    </lineage>
</organism>
<evidence type="ECO:0000256" key="1">
    <source>
        <dbReference type="ARBA" id="ARBA00022857"/>
    </source>
</evidence>
<dbReference type="Pfam" id="PF13602">
    <property type="entry name" value="ADH_zinc_N_2"/>
    <property type="match status" value="2"/>
</dbReference>
<feature type="domain" description="Enoyl reductase (ER)" evidence="2">
    <location>
        <begin position="10"/>
        <end position="298"/>
    </location>
</feature>
<dbReference type="Gene3D" id="3.40.50.720">
    <property type="entry name" value="NAD(P)-binding Rossmann-like Domain"/>
    <property type="match status" value="1"/>
</dbReference>
<dbReference type="AlphaFoldDB" id="A0A841RBG4"/>
<protein>
    <submittedName>
        <fullName evidence="3">NADPH:quinone reductase-like Zn-dependent oxidoreductase</fullName>
    </submittedName>
</protein>
<accession>A0A841RBG4</accession>
<keyword evidence="1" id="KW-0521">NADP</keyword>
<sequence>MKAIISTKAGSPDVLELREIPIPIPKDNEILVKVHCASVTAGDAALRRFNRAVLSVVGLLAGFKPMIIPGVEFSGVIEATGMRVKSFQPGDEVRGTTTGLSKGANAEYVCVPETSRHGVLIRKSPHVTHREAAAATVGPMTAVQLLKKAGLKPGEMTLVYGASGSVGSAALHIAAHYGGAVDGVCSGTNIELVQSLGAEIVYDYKTVDFISSGKKYDVIFDAVGKLKKTDALKALKEKGRFVSVKSMTKEVKEELEFIQDLQVKGKLKPFIDKSYPLEEVKDAHILVDSGRKRGNIVISISGE</sequence>
<evidence type="ECO:0000313" key="3">
    <source>
        <dbReference type="EMBL" id="MBB6481273.1"/>
    </source>
</evidence>
<proteinExistence type="predicted"/>
<dbReference type="PANTHER" id="PTHR44154:SF1">
    <property type="entry name" value="QUINONE OXIDOREDUCTASE"/>
    <property type="match status" value="1"/>
</dbReference>
<evidence type="ECO:0000259" key="2">
    <source>
        <dbReference type="SMART" id="SM00829"/>
    </source>
</evidence>
<dbReference type="PANTHER" id="PTHR44154">
    <property type="entry name" value="QUINONE OXIDOREDUCTASE"/>
    <property type="match status" value="1"/>
</dbReference>
<dbReference type="RefSeq" id="WP_184747527.1">
    <property type="nucleotide sequence ID" value="NZ_JACHGJ010000006.1"/>
</dbReference>
<dbReference type="CDD" id="cd08267">
    <property type="entry name" value="MDR1"/>
    <property type="match status" value="1"/>
</dbReference>
<dbReference type="Pfam" id="PF08240">
    <property type="entry name" value="ADH_N"/>
    <property type="match status" value="1"/>
</dbReference>
<reference evidence="3 4" key="1">
    <citation type="submission" date="2020-08" db="EMBL/GenBank/DDBJ databases">
        <title>Genomic Encyclopedia of Type Strains, Phase IV (KMG-IV): sequencing the most valuable type-strain genomes for metagenomic binning, comparative biology and taxonomic classification.</title>
        <authorList>
            <person name="Goeker M."/>
        </authorList>
    </citation>
    <scope>NUCLEOTIDE SEQUENCE [LARGE SCALE GENOMIC DNA]</scope>
    <source>
        <strain evidence="3 4">DSM 2461</strain>
    </source>
</reference>
<dbReference type="GO" id="GO:0016491">
    <property type="term" value="F:oxidoreductase activity"/>
    <property type="evidence" value="ECO:0007669"/>
    <property type="project" value="InterPro"/>
</dbReference>
<dbReference type="Gene3D" id="3.90.180.10">
    <property type="entry name" value="Medium-chain alcohol dehydrogenases, catalytic domain"/>
    <property type="match status" value="1"/>
</dbReference>
<dbReference type="InterPro" id="IPR036291">
    <property type="entry name" value="NAD(P)-bd_dom_sf"/>
</dbReference>
<dbReference type="SUPFAM" id="SSF50129">
    <property type="entry name" value="GroES-like"/>
    <property type="match status" value="1"/>
</dbReference>
<dbReference type="InterPro" id="IPR011032">
    <property type="entry name" value="GroES-like_sf"/>
</dbReference>
<dbReference type="InterPro" id="IPR020843">
    <property type="entry name" value="ER"/>
</dbReference>
<dbReference type="SMART" id="SM00829">
    <property type="entry name" value="PKS_ER"/>
    <property type="match status" value="1"/>
</dbReference>
<evidence type="ECO:0000313" key="4">
    <source>
        <dbReference type="Proteomes" id="UP000587760"/>
    </source>
</evidence>
<comment type="caution">
    <text evidence="3">The sequence shown here is derived from an EMBL/GenBank/DDBJ whole genome shotgun (WGS) entry which is preliminary data.</text>
</comment>
<dbReference type="Proteomes" id="UP000587760">
    <property type="component" value="Unassembled WGS sequence"/>
</dbReference>
<keyword evidence="4" id="KW-1185">Reference proteome</keyword>
<dbReference type="InterPro" id="IPR051603">
    <property type="entry name" value="Zinc-ADH_QOR/CCCR"/>
</dbReference>
<dbReference type="EMBL" id="JACHGJ010000006">
    <property type="protein sequence ID" value="MBB6481273.1"/>
    <property type="molecule type" value="Genomic_DNA"/>
</dbReference>
<dbReference type="SUPFAM" id="SSF51735">
    <property type="entry name" value="NAD(P)-binding Rossmann-fold domains"/>
    <property type="match status" value="1"/>
</dbReference>
<dbReference type="InterPro" id="IPR013154">
    <property type="entry name" value="ADH-like_N"/>
</dbReference>
<name>A0A841RBG4_9SPIO</name>
<gene>
    <name evidence="3" type="ORF">HNR50_002953</name>
</gene>